<dbReference type="Gramene" id="TraesCS3D02G018600.1">
    <property type="protein sequence ID" value="TraesCS3D02G018600.1"/>
    <property type="gene ID" value="TraesCS3D02G018600"/>
</dbReference>
<dbReference type="PANTHER" id="PTHR14005">
    <property type="entry name" value="EUKARYOTIC TRANSLATION INITIATION FACTOR 3, THETA SUBUNIT"/>
    <property type="match status" value="1"/>
</dbReference>
<sequence>MAVLFSPEEEERREREETERMVKLYAIAARELQRNRELEAENLYLQEQLREIELSKQQHAADLQDKNRLSRLLEHKNAFLERVAQRREAEFNSQKKEREERINQLISRKRAKETLLKLMYYLFPEEERIQMFHAVDARKREEEERQKREDAEMRVKLEALKAKQLRKLMEIEKKNI</sequence>
<dbReference type="Gramene" id="TraesMAC3D03G01798530.1">
    <property type="protein sequence ID" value="TraesMAC3D03G01798530.1"/>
    <property type="gene ID" value="TraesMAC3D03G01798530"/>
</dbReference>
<keyword evidence="3" id="KW-1185">Reference proteome</keyword>
<dbReference type="RefSeq" id="XP_044352656.1">
    <property type="nucleotide sequence ID" value="XM_044496721.1"/>
</dbReference>
<evidence type="ECO:0000256" key="1">
    <source>
        <dbReference type="SAM" id="Coils"/>
    </source>
</evidence>
<dbReference type="GO" id="GO:0005852">
    <property type="term" value="C:eukaryotic translation initiation factor 3 complex"/>
    <property type="evidence" value="ECO:0007669"/>
    <property type="project" value="InterPro"/>
</dbReference>
<dbReference type="Gramene" id="TraesPARA_EIv1.0_1054420.1">
    <property type="protein sequence ID" value="TraesPARA_EIv1.0_1054420.1.CDS"/>
    <property type="gene ID" value="TraesPARA_EIv1.0_1054420"/>
</dbReference>
<accession>A0A3B6GJV8</accession>
<keyword evidence="1" id="KW-0175">Coiled coil</keyword>
<dbReference type="Gramene" id="TraesCS3D03G0032900.1">
    <property type="protein sequence ID" value="TraesCS3D03G0032900.1.CDS"/>
    <property type="gene ID" value="TraesCS3D03G0032900"/>
</dbReference>
<dbReference type="STRING" id="4565.A0A3B6GJV8"/>
<dbReference type="AlphaFoldDB" id="A0A3B6GJV8"/>
<name>A0A3B6GJV8_WHEAT</name>
<reference evidence="2" key="2">
    <citation type="submission" date="2018-10" db="UniProtKB">
        <authorList>
            <consortium name="EnsemblPlants"/>
        </authorList>
    </citation>
    <scope>IDENTIFICATION</scope>
</reference>
<dbReference type="InterPro" id="IPR027512">
    <property type="entry name" value="EIF3A"/>
</dbReference>
<dbReference type="PaxDb" id="4565-Traes_3DS_2812485F7.1"/>
<organism evidence="2">
    <name type="scientific">Triticum aestivum</name>
    <name type="common">Wheat</name>
    <dbReference type="NCBI Taxonomy" id="4565"/>
    <lineage>
        <taxon>Eukaryota</taxon>
        <taxon>Viridiplantae</taxon>
        <taxon>Streptophyta</taxon>
        <taxon>Embryophyta</taxon>
        <taxon>Tracheophyta</taxon>
        <taxon>Spermatophyta</taxon>
        <taxon>Magnoliopsida</taxon>
        <taxon>Liliopsida</taxon>
        <taxon>Poales</taxon>
        <taxon>Poaceae</taxon>
        <taxon>BOP clade</taxon>
        <taxon>Pooideae</taxon>
        <taxon>Triticodae</taxon>
        <taxon>Triticeae</taxon>
        <taxon>Triticinae</taxon>
        <taxon>Triticum</taxon>
    </lineage>
</organism>
<feature type="coiled-coil region" evidence="1">
    <location>
        <begin position="134"/>
        <end position="174"/>
    </location>
</feature>
<dbReference type="OrthoDB" id="780738at2759"/>
<dbReference type="Gramene" id="TraesRN3D0100036700.1">
    <property type="protein sequence ID" value="TraesRN3D0100036700.1"/>
    <property type="gene ID" value="TraesRN3D0100036700"/>
</dbReference>
<proteinExistence type="predicted"/>
<dbReference type="GeneID" id="123073659"/>
<dbReference type="PANTHER" id="PTHR14005:SF1">
    <property type="entry name" value="EUKARYOTIC TRANSLATION INITIATION FACTOR 3 SUBUNIT A"/>
    <property type="match status" value="1"/>
</dbReference>
<evidence type="ECO:0000313" key="3">
    <source>
        <dbReference type="Proteomes" id="UP000019116"/>
    </source>
</evidence>
<feature type="coiled-coil region" evidence="1">
    <location>
        <begin position="15"/>
        <end position="55"/>
    </location>
</feature>
<protein>
    <submittedName>
        <fullName evidence="2">Uncharacterized protein</fullName>
    </submittedName>
</protein>
<dbReference type="Gramene" id="TraesROB_scaffold_023041_01G000100.1">
    <property type="protein sequence ID" value="TraesROB_scaffold_023041_01G000100.1"/>
    <property type="gene ID" value="TraesROB_scaffold_023041_01G000100"/>
</dbReference>
<dbReference type="Gramene" id="TraesLAC3D03G01741770.1">
    <property type="protein sequence ID" value="TraesLAC3D03G01741770.1"/>
    <property type="gene ID" value="TraesLAC3D03G01741770"/>
</dbReference>
<dbReference type="Gramene" id="TraesCLE_scaffold_025507_01G000600.1">
    <property type="protein sequence ID" value="TraesCLE_scaffold_025507_01G000600.1"/>
    <property type="gene ID" value="TraesCLE_scaffold_025507_01G000600"/>
</dbReference>
<dbReference type="SMR" id="A0A3B6GJV8"/>
<dbReference type="Gramene" id="TraesKAR3D01G0008160.1">
    <property type="protein sequence ID" value="cds.TraesKAR3D01G0008160.1"/>
    <property type="gene ID" value="TraesKAR3D01G0008160"/>
</dbReference>
<dbReference type="Gramene" id="TraesLDM3D03G01798370.1">
    <property type="protein sequence ID" value="TraesLDM3D03G01798370.1"/>
    <property type="gene ID" value="TraesLDM3D03G01798370"/>
</dbReference>
<dbReference type="OMA" id="QMFHAVD"/>
<evidence type="ECO:0000313" key="2">
    <source>
        <dbReference type="EnsemblPlants" id="TraesCS3D02G018600.1"/>
    </source>
</evidence>
<dbReference type="Gramene" id="TraesWEE_scaffold_020808_01G000100.1">
    <property type="protein sequence ID" value="TraesWEE_scaffold_020808_01G000100.1"/>
    <property type="gene ID" value="TraesWEE_scaffold_020808_01G000100"/>
</dbReference>
<reference evidence="2" key="1">
    <citation type="submission" date="2018-08" db="EMBL/GenBank/DDBJ databases">
        <authorList>
            <person name="Rossello M."/>
        </authorList>
    </citation>
    <scope>NUCLEOTIDE SEQUENCE [LARGE SCALE GENOMIC DNA]</scope>
    <source>
        <strain evidence="2">cv. Chinese Spring</strain>
    </source>
</reference>
<dbReference type="Proteomes" id="UP000019116">
    <property type="component" value="Chromosome 3D"/>
</dbReference>
<dbReference type="Gramene" id="TraesCAD_scaffold_046867_01G000100.1">
    <property type="protein sequence ID" value="TraesCAD_scaffold_046867_01G000100.1"/>
    <property type="gene ID" value="TraesCAD_scaffold_046867_01G000100"/>
</dbReference>
<dbReference type="Gramene" id="TraesJAG3D03G01808260.1">
    <property type="protein sequence ID" value="TraesJAG3D03G01808260.1"/>
    <property type="gene ID" value="TraesJAG3D03G01808260"/>
</dbReference>
<gene>
    <name evidence="2" type="primary">LOC123073659</name>
</gene>
<dbReference type="EnsemblPlants" id="TraesCS3D02G018600.1">
    <property type="protein sequence ID" value="TraesCS3D02G018600.1"/>
    <property type="gene ID" value="TraesCS3D02G018600"/>
</dbReference>
<dbReference type="Gramene" id="TraesSTA3D03G01801470.1">
    <property type="protein sequence ID" value="TraesSTA3D03G01801470.1"/>
    <property type="gene ID" value="TraesSTA3D03G01801470"/>
</dbReference>